<dbReference type="Proteomes" id="UP000018144">
    <property type="component" value="Unassembled WGS sequence"/>
</dbReference>
<reference evidence="1 2" key="1">
    <citation type="journal article" date="2013" name="PLoS Genet.">
        <title>The genome and development-dependent transcriptomes of Pyronema confluens: a window into fungal evolution.</title>
        <authorList>
            <person name="Traeger S."/>
            <person name="Altegoer F."/>
            <person name="Freitag M."/>
            <person name="Gabaldon T."/>
            <person name="Kempken F."/>
            <person name="Kumar A."/>
            <person name="Marcet-Houben M."/>
            <person name="Poggeler S."/>
            <person name="Stajich J.E."/>
            <person name="Nowrousian M."/>
        </authorList>
    </citation>
    <scope>NUCLEOTIDE SEQUENCE [LARGE SCALE GENOMIC DNA]</scope>
    <source>
        <strain evidence="2">CBS 100304</strain>
        <tissue evidence="1">Vegetative mycelium</tissue>
    </source>
</reference>
<organism evidence="1 2">
    <name type="scientific">Pyronema omphalodes (strain CBS 100304)</name>
    <name type="common">Pyronema confluens</name>
    <dbReference type="NCBI Taxonomy" id="1076935"/>
    <lineage>
        <taxon>Eukaryota</taxon>
        <taxon>Fungi</taxon>
        <taxon>Dikarya</taxon>
        <taxon>Ascomycota</taxon>
        <taxon>Pezizomycotina</taxon>
        <taxon>Pezizomycetes</taxon>
        <taxon>Pezizales</taxon>
        <taxon>Pyronemataceae</taxon>
        <taxon>Pyronema</taxon>
    </lineage>
</organism>
<name>U4LMY7_PYROM</name>
<accession>U4LMY7</accession>
<keyword evidence="2" id="KW-1185">Reference proteome</keyword>
<dbReference type="EMBL" id="HF936132">
    <property type="protein sequence ID" value="CCX33504.1"/>
    <property type="molecule type" value="Genomic_DNA"/>
</dbReference>
<dbReference type="AlphaFoldDB" id="U4LMY7"/>
<gene>
    <name evidence="1" type="ORF">PCON_01346</name>
</gene>
<evidence type="ECO:0000313" key="1">
    <source>
        <dbReference type="EMBL" id="CCX33504.1"/>
    </source>
</evidence>
<protein>
    <submittedName>
        <fullName evidence="1">Uncharacterized protein</fullName>
    </submittedName>
</protein>
<sequence>MVENMKELRPHFCGPFGSPVSSGTRLRDEVGLIITHAPVTPICTTFTKYDQVFSALRVYSYSARCSLLRVVSLDDCQYRLRSSSLPWALSS</sequence>
<proteinExistence type="predicted"/>
<evidence type="ECO:0000313" key="2">
    <source>
        <dbReference type="Proteomes" id="UP000018144"/>
    </source>
</evidence>